<dbReference type="Proteomes" id="UP000285908">
    <property type="component" value="Unassembled WGS sequence"/>
</dbReference>
<feature type="domain" description="VOC" evidence="2">
    <location>
        <begin position="5"/>
        <end position="126"/>
    </location>
</feature>
<dbReference type="PANTHER" id="PTHR36503:SF1">
    <property type="entry name" value="BLR2520 PROTEIN"/>
    <property type="match status" value="1"/>
</dbReference>
<evidence type="ECO:0000256" key="1">
    <source>
        <dbReference type="SAM" id="SignalP"/>
    </source>
</evidence>
<dbReference type="InterPro" id="IPR029068">
    <property type="entry name" value="Glyas_Bleomycin-R_OHBP_Dase"/>
</dbReference>
<evidence type="ECO:0000259" key="2">
    <source>
        <dbReference type="PROSITE" id="PS51819"/>
    </source>
</evidence>
<reference evidence="3 4" key="1">
    <citation type="submission" date="2018-11" db="EMBL/GenBank/DDBJ databases">
        <title>Mesobaculum littorinae gen. nov., sp. nov., isolated from Littorina scabra that represents a novel genus of the order Rhodobacteraceae.</title>
        <authorList>
            <person name="Li F."/>
        </authorList>
    </citation>
    <scope>NUCLEOTIDE SEQUENCE [LARGE SCALE GENOMIC DNA]</scope>
    <source>
        <strain evidence="3 4">M0103</strain>
    </source>
</reference>
<dbReference type="Pfam" id="PF00903">
    <property type="entry name" value="Glyoxalase"/>
    <property type="match status" value="1"/>
</dbReference>
<sequence>MKANRITLVTLAAADLPALAAFYAALGWQAEETLPKTVFFDLGGMKLALYDRAALAADLGRDPGALGTGAMTLAQNFPDRDAVDAAFASALKAGATPCAAPAQVFWGGYSGTWADPEGHVWEYAHNPFWPLDPDGRLA</sequence>
<gene>
    <name evidence="3" type="ORF">EKE94_10745</name>
</gene>
<evidence type="ECO:0000313" key="3">
    <source>
        <dbReference type="EMBL" id="RVV97940.1"/>
    </source>
</evidence>
<dbReference type="InterPro" id="IPR004360">
    <property type="entry name" value="Glyas_Fos-R_dOase_dom"/>
</dbReference>
<evidence type="ECO:0000313" key="4">
    <source>
        <dbReference type="Proteomes" id="UP000285908"/>
    </source>
</evidence>
<accession>A0A438AGU7</accession>
<dbReference type="RefSeq" id="WP_127906605.1">
    <property type="nucleotide sequence ID" value="NZ_RQXX01000003.1"/>
</dbReference>
<dbReference type="AlphaFoldDB" id="A0A438AGU7"/>
<comment type="caution">
    <text evidence="3">The sequence shown here is derived from an EMBL/GenBank/DDBJ whole genome shotgun (WGS) entry which is preliminary data.</text>
</comment>
<feature type="signal peptide" evidence="1">
    <location>
        <begin position="1"/>
        <end position="20"/>
    </location>
</feature>
<dbReference type="OrthoDB" id="9798430at2"/>
<dbReference type="InterPro" id="IPR037523">
    <property type="entry name" value="VOC_core"/>
</dbReference>
<dbReference type="PANTHER" id="PTHR36503">
    <property type="entry name" value="BLR2520 PROTEIN"/>
    <property type="match status" value="1"/>
</dbReference>
<keyword evidence="4" id="KW-1185">Reference proteome</keyword>
<dbReference type="SUPFAM" id="SSF54593">
    <property type="entry name" value="Glyoxalase/Bleomycin resistance protein/Dihydroxybiphenyl dioxygenase"/>
    <property type="match status" value="1"/>
</dbReference>
<dbReference type="EMBL" id="RQXX01000003">
    <property type="protein sequence ID" value="RVV97940.1"/>
    <property type="molecule type" value="Genomic_DNA"/>
</dbReference>
<feature type="chain" id="PRO_5019251657" evidence="1">
    <location>
        <begin position="21"/>
        <end position="138"/>
    </location>
</feature>
<organism evidence="3 4">
    <name type="scientific">Mesobaculum littorinae</name>
    <dbReference type="NCBI Taxonomy" id="2486419"/>
    <lineage>
        <taxon>Bacteria</taxon>
        <taxon>Pseudomonadati</taxon>
        <taxon>Pseudomonadota</taxon>
        <taxon>Alphaproteobacteria</taxon>
        <taxon>Rhodobacterales</taxon>
        <taxon>Roseobacteraceae</taxon>
        <taxon>Mesobaculum</taxon>
    </lineage>
</organism>
<name>A0A438AGU7_9RHOB</name>
<proteinExistence type="predicted"/>
<dbReference type="Gene3D" id="3.10.180.10">
    <property type="entry name" value="2,3-Dihydroxybiphenyl 1,2-Dioxygenase, domain 1"/>
    <property type="match status" value="1"/>
</dbReference>
<protein>
    <submittedName>
        <fullName evidence="3">VOC family protein</fullName>
    </submittedName>
</protein>
<keyword evidence="1" id="KW-0732">Signal</keyword>
<dbReference type="PROSITE" id="PS51819">
    <property type="entry name" value="VOC"/>
    <property type="match status" value="1"/>
</dbReference>